<evidence type="ECO:0000313" key="3">
    <source>
        <dbReference type="Proteomes" id="UP001201163"/>
    </source>
</evidence>
<keyword evidence="3" id="KW-1185">Reference proteome</keyword>
<feature type="compositionally biased region" description="Low complexity" evidence="1">
    <location>
        <begin position="1"/>
        <end position="11"/>
    </location>
</feature>
<feature type="compositionally biased region" description="Polar residues" evidence="1">
    <location>
        <begin position="216"/>
        <end position="231"/>
    </location>
</feature>
<feature type="compositionally biased region" description="Basic and acidic residues" evidence="1">
    <location>
        <begin position="1010"/>
        <end position="1022"/>
    </location>
</feature>
<evidence type="ECO:0000313" key="2">
    <source>
        <dbReference type="EMBL" id="KAH8994981.1"/>
    </source>
</evidence>
<feature type="region of interest" description="Disordered" evidence="1">
    <location>
        <begin position="486"/>
        <end position="530"/>
    </location>
</feature>
<reference evidence="2" key="1">
    <citation type="submission" date="2022-01" db="EMBL/GenBank/DDBJ databases">
        <title>Comparative genomics reveals a dynamic genome evolution in the ectomycorrhizal milk-cap (Lactarius) mushrooms.</title>
        <authorList>
            <consortium name="DOE Joint Genome Institute"/>
            <person name="Lebreton A."/>
            <person name="Tang N."/>
            <person name="Kuo A."/>
            <person name="LaButti K."/>
            <person name="Drula E."/>
            <person name="Barry K."/>
            <person name="Clum A."/>
            <person name="Lipzen A."/>
            <person name="Mousain D."/>
            <person name="Ng V."/>
            <person name="Wang R."/>
            <person name="Wang X."/>
            <person name="Dai Y."/>
            <person name="Henrissat B."/>
            <person name="Grigoriev I.V."/>
            <person name="Guerin-Laguette A."/>
            <person name="Yu F."/>
            <person name="Martin F.M."/>
        </authorList>
    </citation>
    <scope>NUCLEOTIDE SEQUENCE</scope>
    <source>
        <strain evidence="2">QP</strain>
    </source>
</reference>
<feature type="compositionally biased region" description="Acidic residues" evidence="1">
    <location>
        <begin position="895"/>
        <end position="904"/>
    </location>
</feature>
<feature type="region of interest" description="Disordered" evidence="1">
    <location>
        <begin position="734"/>
        <end position="753"/>
    </location>
</feature>
<feature type="compositionally biased region" description="Low complexity" evidence="1">
    <location>
        <begin position="492"/>
        <end position="527"/>
    </location>
</feature>
<sequence>MAALSSTLPTVSPSPPQVHRTDSMGSNVSAGSVASLSRRPRTKGRPRAITVSSRRDRSPVSPEDFEASHATGDDILANASYPPTTMSTDPSPSTAPSRPPRSPLRAATHPKDGLSHPDIVPGLGWKAVDDMESSWRSRAVKIDDSTPQRRKRGSSVPRDAFRLSMLSSASSAQTNAFFTTLGEMQTVPHFTSLREARQRLRESNLTMQSGTASSVYPLTSSTVSGTESPCSPRSIADSFPDNHISSVDPDEPYDDYQAFNTDDVSYRLRLLVSNNYFLPPAHSKPSPSAFASPVTAPSKKTAKSVGPAFLDIFRVGKTRSKPTTPTGPAHPELGPPRLRTTADSTITSSRTASARADPVPRGPVPPTLVAQTSRVAVVREKVDNLALAAEQAEQELKMRVDAKQNSAEHFDDYVDPTDAVDLPPPSENSPFAFQASALRGLGVENSLGAAVLAERLPPGSPGVWSLDPDEDAWRKALLHEAVGHSLNNTPESSFHTSSSHAATPSSGSMDPSFARSSPTPAPRASTPGMKRNLGQRIVEILEEQHEATAPQSLSACVAIPQSQLRGRNPSPMLHSSQLPLRAETPAEPQTVLPPPWRAPAKPLRSSISTESPGESQRLSQLSTSASTLRKTSSSPMLHLWHDGGPRRSRAVVSMTPPPPLLLNDRTSSVAISPAPLTPRDSMTSGSHYSVQGPESVDHLAEPEPISTRQSFSSLLSRPSVSEYSQISPTVSAFNDGHFGPAPSIRESTPPDAVADVEDFEGSRDTELIRHLSPPPRASSSFAIHSLHPPPRFPSSREPSPTLVVAQLPSLVPYPSTSSSDPGDSSERLSAYVTVAEQSDSPSFTFREHRAGAADALRNLQLSSLSIPSSMHSAPPPASPLEFFDQIDCDVMDEWETSDESDADVDSPGFAAAGGRPSPPGSSQGHSSVLHAPRMTSTPSVSPAVSRDDLSVNSGSQERSPVVHVPRPPIYFKDSNRDQGLSNYDLYRPSRSAAAPSSSRASSDTQVRGGSVEDKGYARKEGRTASMQRLDGLMLQHIEAERGTMSRIAKTVKDAHS</sequence>
<feature type="compositionally biased region" description="Polar residues" evidence="1">
    <location>
        <begin position="680"/>
        <end position="689"/>
    </location>
</feature>
<evidence type="ECO:0000256" key="1">
    <source>
        <dbReference type="SAM" id="MobiDB-lite"/>
    </source>
</evidence>
<feature type="compositionally biased region" description="Polar residues" evidence="1">
    <location>
        <begin position="605"/>
        <end position="635"/>
    </location>
</feature>
<feature type="region of interest" description="Disordered" evidence="1">
    <location>
        <begin position="584"/>
        <end position="695"/>
    </location>
</feature>
<dbReference type="Proteomes" id="UP001201163">
    <property type="component" value="Unassembled WGS sequence"/>
</dbReference>
<proteinExistence type="predicted"/>
<accession>A0AAD4LJN6</accession>
<dbReference type="EMBL" id="JAKELL010000013">
    <property type="protein sequence ID" value="KAH8994981.1"/>
    <property type="molecule type" value="Genomic_DNA"/>
</dbReference>
<feature type="region of interest" description="Disordered" evidence="1">
    <location>
        <begin position="769"/>
        <end position="799"/>
    </location>
</feature>
<feature type="compositionally biased region" description="Low complexity" evidence="1">
    <location>
        <begin position="988"/>
        <end position="1002"/>
    </location>
</feature>
<protein>
    <submittedName>
        <fullName evidence="2">Uncharacterized protein</fullName>
    </submittedName>
</protein>
<organism evidence="2 3">
    <name type="scientific">Lactarius akahatsu</name>
    <dbReference type="NCBI Taxonomy" id="416441"/>
    <lineage>
        <taxon>Eukaryota</taxon>
        <taxon>Fungi</taxon>
        <taxon>Dikarya</taxon>
        <taxon>Basidiomycota</taxon>
        <taxon>Agaricomycotina</taxon>
        <taxon>Agaricomycetes</taxon>
        <taxon>Russulales</taxon>
        <taxon>Russulaceae</taxon>
        <taxon>Lactarius</taxon>
    </lineage>
</organism>
<feature type="region of interest" description="Disordered" evidence="1">
    <location>
        <begin position="1"/>
        <end position="120"/>
    </location>
</feature>
<comment type="caution">
    <text evidence="2">The sequence shown here is derived from an EMBL/GenBank/DDBJ whole genome shotgun (WGS) entry which is preliminary data.</text>
</comment>
<feature type="region of interest" description="Disordered" evidence="1">
    <location>
        <begin position="318"/>
        <end position="341"/>
    </location>
</feature>
<name>A0AAD4LJN6_9AGAM</name>
<feature type="compositionally biased region" description="Low complexity" evidence="1">
    <location>
        <begin position="82"/>
        <end position="96"/>
    </location>
</feature>
<feature type="region of interest" description="Disordered" evidence="1">
    <location>
        <begin position="348"/>
        <end position="367"/>
    </location>
</feature>
<gene>
    <name evidence="2" type="ORF">EDB92DRAFT_2085317</name>
</gene>
<feature type="region of interest" description="Disordered" evidence="1">
    <location>
        <begin position="282"/>
        <end position="301"/>
    </location>
</feature>
<feature type="region of interest" description="Disordered" evidence="1">
    <location>
        <begin position="895"/>
        <end position="1024"/>
    </location>
</feature>
<dbReference type="AlphaFoldDB" id="A0AAD4LJN6"/>
<feature type="compositionally biased region" description="Polar residues" evidence="1">
    <location>
        <begin position="23"/>
        <end position="35"/>
    </location>
</feature>
<feature type="region of interest" description="Disordered" evidence="1">
    <location>
        <begin position="216"/>
        <end position="255"/>
    </location>
</feature>
<feature type="compositionally biased region" description="Low complexity" evidence="1">
    <location>
        <begin position="906"/>
        <end position="927"/>
    </location>
</feature>
<feature type="compositionally biased region" description="Low complexity" evidence="1">
    <location>
        <begin position="348"/>
        <end position="357"/>
    </location>
</feature>